<name>A0A484G182_COLOR</name>
<evidence type="ECO:0000313" key="1">
    <source>
        <dbReference type="EMBL" id="TDZ24076.1"/>
    </source>
</evidence>
<dbReference type="AlphaFoldDB" id="A0A484G182"/>
<sequence>MFWLPESYGLPVGTSQRECCIGSPGKQLTLGPRRMPAFHCLRRLHRSREGNLPPLALFPAEMDYIIAEKEEAEPATEERPHAPSQEELVKMRNSELLAQHNTIFYPLLDGSKINYLHQKSQAGKQPKLSPVEHDILLGYVTTVNSAEGVIHLKEEAEPNTNPPVPRQQLYAHFACHIIWSFLPPS</sequence>
<evidence type="ECO:0000313" key="2">
    <source>
        <dbReference type="Proteomes" id="UP000014480"/>
    </source>
</evidence>
<gene>
    <name evidence="1" type="ORF">Cob_v003126</name>
</gene>
<dbReference type="EMBL" id="AMCV02000005">
    <property type="protein sequence ID" value="TDZ24076.1"/>
    <property type="molecule type" value="Genomic_DNA"/>
</dbReference>
<organism evidence="1 2">
    <name type="scientific">Colletotrichum orbiculare (strain 104-T / ATCC 96160 / CBS 514.97 / LARS 414 / MAFF 240422)</name>
    <name type="common">Cucumber anthracnose fungus</name>
    <name type="synonym">Colletotrichum lagenarium</name>
    <dbReference type="NCBI Taxonomy" id="1213857"/>
    <lineage>
        <taxon>Eukaryota</taxon>
        <taxon>Fungi</taxon>
        <taxon>Dikarya</taxon>
        <taxon>Ascomycota</taxon>
        <taxon>Pezizomycotina</taxon>
        <taxon>Sordariomycetes</taxon>
        <taxon>Hypocreomycetidae</taxon>
        <taxon>Glomerellales</taxon>
        <taxon>Glomerellaceae</taxon>
        <taxon>Colletotrichum</taxon>
        <taxon>Colletotrichum orbiculare species complex</taxon>
    </lineage>
</organism>
<dbReference type="Proteomes" id="UP000014480">
    <property type="component" value="Unassembled WGS sequence"/>
</dbReference>
<accession>A0A484G182</accession>
<proteinExistence type="predicted"/>
<reference evidence="2" key="2">
    <citation type="journal article" date="2019" name="Mol. Plant Microbe Interact.">
        <title>Genome sequence resources for four phytopathogenic fungi from the Colletotrichum orbiculare species complex.</title>
        <authorList>
            <person name="Gan P."/>
            <person name="Tsushima A."/>
            <person name="Narusaka M."/>
            <person name="Narusaka Y."/>
            <person name="Takano Y."/>
            <person name="Kubo Y."/>
            <person name="Shirasu K."/>
        </authorList>
    </citation>
    <scope>GENOME REANNOTATION</scope>
    <source>
        <strain evidence="2">104-T / ATCC 96160 / CBS 514.97 / LARS 414 / MAFF 240422</strain>
    </source>
</reference>
<reference evidence="2" key="1">
    <citation type="journal article" date="2013" name="New Phytol.">
        <title>Comparative genomic and transcriptomic analyses reveal the hemibiotrophic stage shift of Colletotrichum fungi.</title>
        <authorList>
            <person name="Gan P."/>
            <person name="Ikeda K."/>
            <person name="Irieda H."/>
            <person name="Narusaka M."/>
            <person name="O'Connell R.J."/>
            <person name="Narusaka Y."/>
            <person name="Takano Y."/>
            <person name="Kubo Y."/>
            <person name="Shirasu K."/>
        </authorList>
    </citation>
    <scope>NUCLEOTIDE SEQUENCE [LARGE SCALE GENOMIC DNA]</scope>
    <source>
        <strain evidence="2">104-T / ATCC 96160 / CBS 514.97 / LARS 414 / MAFF 240422</strain>
    </source>
</reference>
<keyword evidence="2" id="KW-1185">Reference proteome</keyword>
<comment type="caution">
    <text evidence="1">The sequence shown here is derived from an EMBL/GenBank/DDBJ whole genome shotgun (WGS) entry which is preliminary data.</text>
</comment>
<protein>
    <submittedName>
        <fullName evidence="1">Uncharacterized protein</fullName>
    </submittedName>
</protein>